<evidence type="ECO:0000313" key="4">
    <source>
        <dbReference type="Ensembl" id="ENSSLUP00000033912.1"/>
    </source>
</evidence>
<dbReference type="GeneTree" id="ENSGT00940000163371"/>
<dbReference type="PROSITE" id="PS50835">
    <property type="entry name" value="IG_LIKE"/>
    <property type="match status" value="3"/>
</dbReference>
<dbReference type="PROSITE" id="PS00290">
    <property type="entry name" value="IG_MHC"/>
    <property type="match status" value="1"/>
</dbReference>
<sequence length="563" mass="63085">MTVNHHNATSRCVCGQTLTESEPVVKPDGSADIAWIRQAEGKGLEWVAFISAPSGATKAYSTSVQNRFTISRDNNVDQVYLQMNSLKTEDSAVYFCMQHCDYFDYWGSGTKVTVTATPTAPTVFPLMQCDSGTGDMVTLGCLATGFTPSSVTYAWNKVNGAALTDFIQYPAVQKGNVYSGVSQIRVRRQDWDAMETFKCAVAHASGQPQECIFRKPILIFKQHNFVLASSDEGDEASFSCFAKDFSPKEYEIKWLKNEEERFSKIEEIHTHFEGRKDNDGATRYSAASFLTMKSNELDLNTQVTCEFKGKHSKCTTLMNSTVIYQPNISPACLEADMEVDIIGPTMEDMFSREGKGNITCRVKVNKGSVNDISWETHNGRTILHPSVASLKGKKEFSTSIPITYDEWSQGTKFVCKVLHDNWIEPLKKTYGKPIGGKIQRPSVFMLPPLEHTKKNMVTLTCYVKDFFPREVFVSWLVDDEEAGSEFEFHTTNPVENHGSYSAYGQLTLTLEQWQNSEMVYSCVVHHESVVNTSKAIVRSIGQRTCEKTNLVNLNLNIPETCKA</sequence>
<dbReference type="Proteomes" id="UP000694568">
    <property type="component" value="Unplaced"/>
</dbReference>
<evidence type="ECO:0000256" key="1">
    <source>
        <dbReference type="ARBA" id="ARBA00023157"/>
    </source>
</evidence>
<dbReference type="PANTHER" id="PTHR23411">
    <property type="entry name" value="TAPASIN"/>
    <property type="match status" value="1"/>
</dbReference>
<dbReference type="InterPro" id="IPR003599">
    <property type="entry name" value="Ig_sub"/>
</dbReference>
<protein>
    <recommendedName>
        <fullName evidence="3">Ig-like domain-containing protein</fullName>
    </recommendedName>
</protein>
<dbReference type="InterPro" id="IPR050380">
    <property type="entry name" value="Immune_Resp_Modulators"/>
</dbReference>
<dbReference type="SMART" id="SM00409">
    <property type="entry name" value="IG"/>
    <property type="match status" value="3"/>
</dbReference>
<dbReference type="AlphaFoldDB" id="A0A8C9Z2A6"/>
<dbReference type="FunFam" id="2.60.40.10:FF:002350">
    <property type="entry name" value="Immunoglobulin heavy variable 1-4"/>
    <property type="match status" value="1"/>
</dbReference>
<dbReference type="Ensembl" id="ENSSLUT00000034969.1">
    <property type="protein sequence ID" value="ENSSLUP00000033912.1"/>
    <property type="gene ID" value="ENSSLUG00000015048.1"/>
</dbReference>
<feature type="domain" description="Ig-like" evidence="3">
    <location>
        <begin position="216"/>
        <end position="316"/>
    </location>
</feature>
<dbReference type="SMART" id="SM00407">
    <property type="entry name" value="IGc1"/>
    <property type="match status" value="3"/>
</dbReference>
<dbReference type="SMART" id="SM00406">
    <property type="entry name" value="IGv"/>
    <property type="match status" value="1"/>
</dbReference>
<dbReference type="Gene3D" id="2.60.40.10">
    <property type="entry name" value="Immunoglobulins"/>
    <property type="match status" value="5"/>
</dbReference>
<keyword evidence="5" id="KW-1185">Reference proteome</keyword>
<dbReference type="InterPro" id="IPR013783">
    <property type="entry name" value="Ig-like_fold"/>
</dbReference>
<dbReference type="SUPFAM" id="SSF48726">
    <property type="entry name" value="Immunoglobulin"/>
    <property type="match status" value="5"/>
</dbReference>
<organism evidence="4 5">
    <name type="scientific">Sander lucioperca</name>
    <name type="common">Pike-perch</name>
    <name type="synonym">Perca lucioperca</name>
    <dbReference type="NCBI Taxonomy" id="283035"/>
    <lineage>
        <taxon>Eukaryota</taxon>
        <taxon>Metazoa</taxon>
        <taxon>Chordata</taxon>
        <taxon>Craniata</taxon>
        <taxon>Vertebrata</taxon>
        <taxon>Euteleostomi</taxon>
        <taxon>Actinopterygii</taxon>
        <taxon>Neopterygii</taxon>
        <taxon>Teleostei</taxon>
        <taxon>Neoteleostei</taxon>
        <taxon>Acanthomorphata</taxon>
        <taxon>Eupercaria</taxon>
        <taxon>Perciformes</taxon>
        <taxon>Percoidei</taxon>
        <taxon>Percidae</taxon>
        <taxon>Luciopercinae</taxon>
        <taxon>Sander</taxon>
    </lineage>
</organism>
<feature type="domain" description="Ig-like" evidence="3">
    <location>
        <begin position="121"/>
        <end position="205"/>
    </location>
</feature>
<dbReference type="InterPro" id="IPR003006">
    <property type="entry name" value="Ig/MHC_CS"/>
</dbReference>
<reference evidence="4" key="2">
    <citation type="submission" date="2025-09" db="UniProtKB">
        <authorList>
            <consortium name="Ensembl"/>
        </authorList>
    </citation>
    <scope>IDENTIFICATION</scope>
</reference>
<dbReference type="CDD" id="cd05768">
    <property type="entry name" value="IgC1_CH3_IgAGD_CH4_IgAEM"/>
    <property type="match status" value="1"/>
</dbReference>
<reference evidence="4" key="1">
    <citation type="submission" date="2025-08" db="UniProtKB">
        <authorList>
            <consortium name="Ensembl"/>
        </authorList>
    </citation>
    <scope>IDENTIFICATION</scope>
</reference>
<feature type="domain" description="Ig-like" evidence="3">
    <location>
        <begin position="441"/>
        <end position="537"/>
    </location>
</feature>
<dbReference type="InterPro" id="IPR007110">
    <property type="entry name" value="Ig-like_dom"/>
</dbReference>
<dbReference type="Pfam" id="PF07686">
    <property type="entry name" value="V-set"/>
    <property type="match status" value="1"/>
</dbReference>
<keyword evidence="1" id="KW-1015">Disulfide bond</keyword>
<evidence type="ECO:0000256" key="2">
    <source>
        <dbReference type="ARBA" id="ARBA00023319"/>
    </source>
</evidence>
<name>A0A8C9Z2A6_SANLU</name>
<dbReference type="Pfam" id="PF07654">
    <property type="entry name" value="C1-set"/>
    <property type="match status" value="3"/>
</dbReference>
<evidence type="ECO:0000313" key="5">
    <source>
        <dbReference type="Proteomes" id="UP000694568"/>
    </source>
</evidence>
<dbReference type="InterPro" id="IPR013106">
    <property type="entry name" value="Ig_V-set"/>
</dbReference>
<dbReference type="InterPro" id="IPR036179">
    <property type="entry name" value="Ig-like_dom_sf"/>
</dbReference>
<evidence type="ECO:0000259" key="3">
    <source>
        <dbReference type="PROSITE" id="PS50835"/>
    </source>
</evidence>
<dbReference type="FunFam" id="2.60.40.10:FF:000283">
    <property type="entry name" value="Immunoglobulin kappa constant"/>
    <property type="match status" value="1"/>
</dbReference>
<accession>A0A8C9Z2A6</accession>
<proteinExistence type="predicted"/>
<keyword evidence="2" id="KW-0393">Immunoglobulin domain</keyword>
<dbReference type="InterPro" id="IPR003597">
    <property type="entry name" value="Ig_C1-set"/>
</dbReference>